<comment type="caution">
    <text evidence="4">The sequence shown here is derived from an EMBL/GenBank/DDBJ whole genome shotgun (WGS) entry which is preliminary data.</text>
</comment>
<organism evidence="4">
    <name type="scientific">marine sediment metagenome</name>
    <dbReference type="NCBI Taxonomy" id="412755"/>
    <lineage>
        <taxon>unclassified sequences</taxon>
        <taxon>metagenomes</taxon>
        <taxon>ecological metagenomes</taxon>
    </lineage>
</organism>
<name>X1A5I8_9ZZZZ</name>
<proteinExistence type="predicted"/>
<dbReference type="PROSITE" id="PS51829">
    <property type="entry name" value="P_HOMO_B"/>
    <property type="match status" value="1"/>
</dbReference>
<dbReference type="SUPFAM" id="SSF49785">
    <property type="entry name" value="Galactose-binding domain-like"/>
    <property type="match status" value="1"/>
</dbReference>
<protein>
    <recommendedName>
        <fullName evidence="3">P/Homo B domain-containing protein</fullName>
    </recommendedName>
</protein>
<dbReference type="InterPro" id="IPR008979">
    <property type="entry name" value="Galactose-bd-like_sf"/>
</dbReference>
<dbReference type="NCBIfam" id="TIGR04183">
    <property type="entry name" value="Por_Secre_tail"/>
    <property type="match status" value="1"/>
</dbReference>
<evidence type="ECO:0000259" key="3">
    <source>
        <dbReference type="PROSITE" id="PS51829"/>
    </source>
</evidence>
<dbReference type="Pfam" id="PF18962">
    <property type="entry name" value="Por_Secre_tail"/>
    <property type="match status" value="1"/>
</dbReference>
<evidence type="ECO:0000256" key="1">
    <source>
        <dbReference type="ARBA" id="ARBA00022670"/>
    </source>
</evidence>
<reference evidence="4" key="1">
    <citation type="journal article" date="2014" name="Front. Microbiol.">
        <title>High frequency of phylogenetically diverse reductive dehalogenase-homologous genes in deep subseafloor sedimentary metagenomes.</title>
        <authorList>
            <person name="Kawai M."/>
            <person name="Futagami T."/>
            <person name="Toyoda A."/>
            <person name="Takaki Y."/>
            <person name="Nishi S."/>
            <person name="Hori S."/>
            <person name="Arai W."/>
            <person name="Tsubouchi T."/>
            <person name="Morono Y."/>
            <person name="Uchiyama I."/>
            <person name="Ito T."/>
            <person name="Fujiyama A."/>
            <person name="Inagaki F."/>
            <person name="Takami H."/>
        </authorList>
    </citation>
    <scope>NUCLEOTIDE SEQUENCE</scope>
    <source>
        <strain evidence="4">Expedition CK06-06</strain>
    </source>
</reference>
<dbReference type="GO" id="GO:0004252">
    <property type="term" value="F:serine-type endopeptidase activity"/>
    <property type="evidence" value="ECO:0007669"/>
    <property type="project" value="InterPro"/>
</dbReference>
<dbReference type="AlphaFoldDB" id="X1A5I8"/>
<keyword evidence="1" id="KW-0645">Protease</keyword>
<feature type="domain" description="P/Homo B" evidence="3">
    <location>
        <begin position="1"/>
        <end position="101"/>
    </location>
</feature>
<feature type="non-terminal residue" evidence="4">
    <location>
        <position position="1"/>
    </location>
</feature>
<dbReference type="EMBL" id="BART01018694">
    <property type="protein sequence ID" value="GAG76989.1"/>
    <property type="molecule type" value="Genomic_DNA"/>
</dbReference>
<dbReference type="GO" id="GO:0006508">
    <property type="term" value="P:proteolysis"/>
    <property type="evidence" value="ECO:0007669"/>
    <property type="project" value="UniProtKB-KW"/>
</dbReference>
<accession>X1A5I8</accession>
<sequence>PYVGDLIITLESPNGTRVELISNACSAGEDIDVVFEDNGNDLICSGIPPVVTGMVKPTQQLSSIISENSTGNWKLIIEDTGDVDIGTLEGWSLELCTSEPVLGVNSFVFEDFKVYPNPSNGIINIQFTSKNTSDVEITVFDLLGRKIRQKVFLTNNISFKESIQIRH</sequence>
<dbReference type="InterPro" id="IPR002884">
    <property type="entry name" value="P_dom"/>
</dbReference>
<dbReference type="InterPro" id="IPR026444">
    <property type="entry name" value="Secre_tail"/>
</dbReference>
<dbReference type="Gene3D" id="2.60.120.260">
    <property type="entry name" value="Galactose-binding domain-like"/>
    <property type="match status" value="1"/>
</dbReference>
<gene>
    <name evidence="4" type="ORF">S01H4_35209</name>
</gene>
<evidence type="ECO:0000313" key="4">
    <source>
        <dbReference type="EMBL" id="GAG76989.1"/>
    </source>
</evidence>
<dbReference type="Pfam" id="PF01483">
    <property type="entry name" value="P_proprotein"/>
    <property type="match status" value="1"/>
</dbReference>
<keyword evidence="2" id="KW-0378">Hydrolase</keyword>
<evidence type="ECO:0000256" key="2">
    <source>
        <dbReference type="ARBA" id="ARBA00022801"/>
    </source>
</evidence>